<name>A0ABN8DN35_9VIBR</name>
<evidence type="ECO:0000313" key="3">
    <source>
        <dbReference type="EMBL" id="CAH0532539.1"/>
    </source>
</evidence>
<feature type="signal peptide" evidence="2">
    <location>
        <begin position="1"/>
        <end position="22"/>
    </location>
</feature>
<organism evidence="3 4">
    <name type="scientific">Vibrio stylophorae</name>
    <dbReference type="NCBI Taxonomy" id="659351"/>
    <lineage>
        <taxon>Bacteria</taxon>
        <taxon>Pseudomonadati</taxon>
        <taxon>Pseudomonadota</taxon>
        <taxon>Gammaproteobacteria</taxon>
        <taxon>Vibrionales</taxon>
        <taxon>Vibrionaceae</taxon>
        <taxon>Vibrio</taxon>
    </lineage>
</organism>
<comment type="caution">
    <text evidence="3">The sequence shown here is derived from an EMBL/GenBank/DDBJ whole genome shotgun (WGS) entry which is preliminary data.</text>
</comment>
<sequence>MNKFITTSATLALCLSAPFVYAQKHTENMLQHQAHVHGQVQLNIAQDEGELLIEVVAPGSDVVGFEHAPSNAEQAAKLSAAIAQLEQANSLWQLPNNAQCKLNDVTVETHGMAPDAADDHTDHHDHAQHKDHDAHEHHGDKHSDKHDDKHDHADHHAHDHDQSQADQHGEFHANYHYQCSNPKALNQLDVRWFTYFPQSQTLQVAWLSAQGQTALTLKASDGKSQSISHP</sequence>
<keyword evidence="4" id="KW-1185">Reference proteome</keyword>
<accession>A0ABN8DN35</accession>
<evidence type="ECO:0008006" key="5">
    <source>
        <dbReference type="Google" id="ProtNLM"/>
    </source>
</evidence>
<evidence type="ECO:0000256" key="1">
    <source>
        <dbReference type="SAM" id="MobiDB-lite"/>
    </source>
</evidence>
<protein>
    <recommendedName>
        <fullName evidence="5">DUF2796 domain-containing protein</fullName>
    </recommendedName>
</protein>
<dbReference type="InterPro" id="IPR021253">
    <property type="entry name" value="ZrgA-like"/>
</dbReference>
<proteinExistence type="predicted"/>
<dbReference type="RefSeq" id="WP_237464472.1">
    <property type="nucleotide sequence ID" value="NZ_CAKLDI010000001.1"/>
</dbReference>
<dbReference type="Pfam" id="PF10986">
    <property type="entry name" value="ZrgA"/>
    <property type="match status" value="1"/>
</dbReference>
<reference evidence="3" key="1">
    <citation type="submission" date="2021-11" db="EMBL/GenBank/DDBJ databases">
        <authorList>
            <person name="Rodrigo-Torres L."/>
            <person name="Arahal R. D."/>
            <person name="Lucena T."/>
        </authorList>
    </citation>
    <scope>NUCLEOTIDE SEQUENCE</scope>
    <source>
        <strain evidence="3">CECT 7929</strain>
    </source>
</reference>
<keyword evidence="2" id="KW-0732">Signal</keyword>
<feature type="region of interest" description="Disordered" evidence="1">
    <location>
        <begin position="112"/>
        <end position="166"/>
    </location>
</feature>
<dbReference type="Proteomes" id="UP000838672">
    <property type="component" value="Unassembled WGS sequence"/>
</dbReference>
<gene>
    <name evidence="3" type="ORF">VST7929_00369</name>
</gene>
<evidence type="ECO:0000313" key="4">
    <source>
        <dbReference type="Proteomes" id="UP000838672"/>
    </source>
</evidence>
<feature type="chain" id="PRO_5045509349" description="DUF2796 domain-containing protein" evidence="2">
    <location>
        <begin position="23"/>
        <end position="230"/>
    </location>
</feature>
<evidence type="ECO:0000256" key="2">
    <source>
        <dbReference type="SAM" id="SignalP"/>
    </source>
</evidence>
<feature type="compositionally biased region" description="Basic and acidic residues" evidence="1">
    <location>
        <begin position="117"/>
        <end position="166"/>
    </location>
</feature>
<dbReference type="EMBL" id="CAKLDI010000001">
    <property type="protein sequence ID" value="CAH0532539.1"/>
    <property type="molecule type" value="Genomic_DNA"/>
</dbReference>